<feature type="compositionally biased region" description="Basic and acidic residues" evidence="6">
    <location>
        <begin position="237"/>
        <end position="247"/>
    </location>
</feature>
<keyword evidence="3 7" id="KW-0812">Transmembrane</keyword>
<comment type="similarity">
    <text evidence="2">Belongs to the TrbI/VirB10 family.</text>
</comment>
<dbReference type="RefSeq" id="WP_390333123.1">
    <property type="nucleotide sequence ID" value="NZ_JBHRTP010000091.1"/>
</dbReference>
<keyword evidence="9" id="KW-1185">Reference proteome</keyword>
<keyword evidence="5 7" id="KW-0472">Membrane</keyword>
<dbReference type="InterPro" id="IPR005498">
    <property type="entry name" value="T4SS_VirB10/TraB/TrbI"/>
</dbReference>
<dbReference type="CDD" id="cd16429">
    <property type="entry name" value="VirB10"/>
    <property type="match status" value="1"/>
</dbReference>
<keyword evidence="4 7" id="KW-1133">Transmembrane helix</keyword>
<dbReference type="Proteomes" id="UP001595530">
    <property type="component" value="Unassembled WGS sequence"/>
</dbReference>
<dbReference type="Pfam" id="PF03743">
    <property type="entry name" value="TrbI"/>
    <property type="match status" value="1"/>
</dbReference>
<evidence type="ECO:0000313" key="9">
    <source>
        <dbReference type="Proteomes" id="UP001595530"/>
    </source>
</evidence>
<evidence type="ECO:0000256" key="5">
    <source>
        <dbReference type="ARBA" id="ARBA00023136"/>
    </source>
</evidence>
<dbReference type="Gene3D" id="2.40.128.260">
    <property type="entry name" value="Type IV secretion system, VirB10/TraB/TrbI"/>
    <property type="match status" value="1"/>
</dbReference>
<evidence type="ECO:0000256" key="4">
    <source>
        <dbReference type="ARBA" id="ARBA00022989"/>
    </source>
</evidence>
<organism evidence="8 9">
    <name type="scientific">Undibacterium arcticum</name>
    <dbReference type="NCBI Taxonomy" id="1762892"/>
    <lineage>
        <taxon>Bacteria</taxon>
        <taxon>Pseudomonadati</taxon>
        <taxon>Pseudomonadota</taxon>
        <taxon>Betaproteobacteria</taxon>
        <taxon>Burkholderiales</taxon>
        <taxon>Oxalobacteraceae</taxon>
        <taxon>Undibacterium</taxon>
    </lineage>
</organism>
<evidence type="ECO:0000256" key="2">
    <source>
        <dbReference type="ARBA" id="ARBA00010265"/>
    </source>
</evidence>
<feature type="region of interest" description="Disordered" evidence="6">
    <location>
        <begin position="227"/>
        <end position="247"/>
    </location>
</feature>
<protein>
    <submittedName>
        <fullName evidence="8">TrbI/VirB10 family protein</fullName>
    </submittedName>
</protein>
<comment type="caution">
    <text evidence="8">The sequence shown here is derived from an EMBL/GenBank/DDBJ whole genome shotgun (WGS) entry which is preliminary data.</text>
</comment>
<evidence type="ECO:0000313" key="8">
    <source>
        <dbReference type="EMBL" id="MFC3110924.1"/>
    </source>
</evidence>
<gene>
    <name evidence="8" type="ORF">ACFOFO_23715</name>
</gene>
<proteinExistence type="inferred from homology"/>
<evidence type="ECO:0000256" key="3">
    <source>
        <dbReference type="ARBA" id="ARBA00022692"/>
    </source>
</evidence>
<reference evidence="9" key="1">
    <citation type="journal article" date="2019" name="Int. J. Syst. Evol. Microbiol.">
        <title>The Global Catalogue of Microorganisms (GCM) 10K type strain sequencing project: providing services to taxonomists for standard genome sequencing and annotation.</title>
        <authorList>
            <consortium name="The Broad Institute Genomics Platform"/>
            <consortium name="The Broad Institute Genome Sequencing Center for Infectious Disease"/>
            <person name="Wu L."/>
            <person name="Ma J."/>
        </authorList>
    </citation>
    <scope>NUCLEOTIDE SEQUENCE [LARGE SCALE GENOMIC DNA]</scope>
    <source>
        <strain evidence="9">KCTC 42986</strain>
    </source>
</reference>
<sequence length="465" mass="48215">MANNPAFDTSDTVVMKGQVTGVTRISKKMKILFFILGTVFLVFLLFTIFTLDSSNDSSTSDKAAAADLEAEKAKKGMEPAKADVVTKGVGNGNAAIGFNSPAFPLNDGVVLPTKNADASASPGGAGTSGLGAGMVLPLGSSAKTINTPNAPSVVVPAPTSTTVQAVAAVSPAAMAAARAADLRDQQKAQAIAGEIEVGSGFASGGAQGGAAANNPFLASLSGAGAGASPGFPAPRMQEQDDQNKQGRKEAFLREAEAKSGQYYLKEAKQAPVSKYEIKMGWKIPAFLIDGINSDLPGQVCAQVRENVYDTATGKYLLVPQGAKVCGSYDSQIAVGQNRILMVWNRIIFSDGSSLALDGMPGADQAGYAGFDAEVDNHYFKVFSAAAMLSIISAGVQLSQPQQASTNGVPNTNQTVAAALGQQLGQVSTSMIQRDLKIQPTLTQMPGYRFNIQITRDIVFKGPYKA</sequence>
<evidence type="ECO:0000256" key="7">
    <source>
        <dbReference type="SAM" id="Phobius"/>
    </source>
</evidence>
<comment type="subcellular location">
    <subcellularLocation>
        <location evidence="1">Membrane</location>
        <topology evidence="1">Single-pass membrane protein</topology>
    </subcellularLocation>
</comment>
<dbReference type="EMBL" id="JBHRTP010000091">
    <property type="protein sequence ID" value="MFC3110924.1"/>
    <property type="molecule type" value="Genomic_DNA"/>
</dbReference>
<evidence type="ECO:0000256" key="6">
    <source>
        <dbReference type="SAM" id="MobiDB-lite"/>
    </source>
</evidence>
<evidence type="ECO:0000256" key="1">
    <source>
        <dbReference type="ARBA" id="ARBA00004167"/>
    </source>
</evidence>
<name>A0ABV7F9P9_9BURK</name>
<feature type="transmembrane region" description="Helical" evidence="7">
    <location>
        <begin position="31"/>
        <end position="51"/>
    </location>
</feature>
<accession>A0ABV7F9P9</accession>
<dbReference type="InterPro" id="IPR042217">
    <property type="entry name" value="T4SS_VirB10/TrbI"/>
</dbReference>